<accession>A0A0V1IJ87</accession>
<dbReference type="EMBL" id="JYDS01000162">
    <property type="protein sequence ID" value="KRZ22835.1"/>
    <property type="molecule type" value="Genomic_DNA"/>
</dbReference>
<evidence type="ECO:0000313" key="2">
    <source>
        <dbReference type="Proteomes" id="UP000054805"/>
    </source>
</evidence>
<organism evidence="1 2">
    <name type="scientific">Trichinella pseudospiralis</name>
    <name type="common">Parasitic roundworm</name>
    <dbReference type="NCBI Taxonomy" id="6337"/>
    <lineage>
        <taxon>Eukaryota</taxon>
        <taxon>Metazoa</taxon>
        <taxon>Ecdysozoa</taxon>
        <taxon>Nematoda</taxon>
        <taxon>Enoplea</taxon>
        <taxon>Dorylaimia</taxon>
        <taxon>Trichinellida</taxon>
        <taxon>Trichinellidae</taxon>
        <taxon>Trichinella</taxon>
    </lineage>
</organism>
<dbReference type="AlphaFoldDB" id="A0A0V1IJ87"/>
<protein>
    <submittedName>
        <fullName evidence="1">Uncharacterized protein</fullName>
    </submittedName>
</protein>
<evidence type="ECO:0000313" key="1">
    <source>
        <dbReference type="EMBL" id="KRZ22835.1"/>
    </source>
</evidence>
<name>A0A0V1IJ87_TRIPS</name>
<sequence>MFNLKSHFFESAATLVNNNTNTKRRKVNTNDTNMDRVTSYFTFREEKMFDSQLRQISCSRF</sequence>
<comment type="caution">
    <text evidence="1">The sequence shown here is derived from an EMBL/GenBank/DDBJ whole genome shotgun (WGS) entry which is preliminary data.</text>
</comment>
<keyword evidence="2" id="KW-1185">Reference proteome</keyword>
<gene>
    <name evidence="1" type="ORF">T4B_12737</name>
</gene>
<proteinExistence type="predicted"/>
<reference evidence="1 2" key="1">
    <citation type="submission" date="2015-01" db="EMBL/GenBank/DDBJ databases">
        <title>Evolution of Trichinella species and genotypes.</title>
        <authorList>
            <person name="Korhonen P.K."/>
            <person name="Edoardo P."/>
            <person name="Giuseppe L.R."/>
            <person name="Gasser R.B."/>
        </authorList>
    </citation>
    <scope>NUCLEOTIDE SEQUENCE [LARGE SCALE GENOMIC DNA]</scope>
    <source>
        <strain evidence="1">ISS588</strain>
    </source>
</reference>
<dbReference type="Proteomes" id="UP000054805">
    <property type="component" value="Unassembled WGS sequence"/>
</dbReference>